<proteinExistence type="predicted"/>
<dbReference type="SUPFAM" id="SSF55961">
    <property type="entry name" value="Bet v1-like"/>
    <property type="match status" value="1"/>
</dbReference>
<organism evidence="1 2">
    <name type="scientific">Streptomyces stephensoniae</name>
    <dbReference type="NCBI Taxonomy" id="3375367"/>
    <lineage>
        <taxon>Bacteria</taxon>
        <taxon>Bacillati</taxon>
        <taxon>Actinomycetota</taxon>
        <taxon>Actinomycetes</taxon>
        <taxon>Kitasatosporales</taxon>
        <taxon>Streptomycetaceae</taxon>
        <taxon>Streptomyces</taxon>
    </lineage>
</organism>
<evidence type="ECO:0000313" key="2">
    <source>
        <dbReference type="Proteomes" id="UP001180556"/>
    </source>
</evidence>
<evidence type="ECO:0000313" key="1">
    <source>
        <dbReference type="EMBL" id="MDT0489963.1"/>
    </source>
</evidence>
<dbReference type="EMBL" id="JAVRFG010000005">
    <property type="protein sequence ID" value="MDT0489963.1"/>
    <property type="molecule type" value="Genomic_DNA"/>
</dbReference>
<dbReference type="InterPro" id="IPR019587">
    <property type="entry name" value="Polyketide_cyclase/dehydratase"/>
</dbReference>
<dbReference type="Pfam" id="PF10604">
    <property type="entry name" value="Polyketide_cyc2"/>
    <property type="match status" value="1"/>
</dbReference>
<gene>
    <name evidence="1" type="ORF">RM717_05550</name>
</gene>
<sequence>MKPIAVRSSAVVQAPAGFVWDFLHVYANDLEWRSGLEKMAQTPPGPVCDGARVAESLRVLGRVVESVVEVADVREGHSFTWRVVGDATGDGATAEGSRTVTATGETSCRVDIVKRVTLTGSDRLLRPVVAAVITRTERGDLRRVKHLLERSWQSR</sequence>
<dbReference type="Proteomes" id="UP001180556">
    <property type="component" value="Unassembled WGS sequence"/>
</dbReference>
<protein>
    <submittedName>
        <fullName evidence="1">SRPBCC family protein</fullName>
    </submittedName>
</protein>
<dbReference type="InterPro" id="IPR023393">
    <property type="entry name" value="START-like_dom_sf"/>
</dbReference>
<dbReference type="Gene3D" id="3.30.530.20">
    <property type="match status" value="1"/>
</dbReference>
<dbReference type="RefSeq" id="WP_244229931.1">
    <property type="nucleotide sequence ID" value="NZ_JAVRFG010000005.1"/>
</dbReference>
<keyword evidence="2" id="KW-1185">Reference proteome</keyword>
<name>A0ABU2VWI1_9ACTN</name>
<accession>A0ABU2VWI1</accession>
<comment type="caution">
    <text evidence="1">The sequence shown here is derived from an EMBL/GenBank/DDBJ whole genome shotgun (WGS) entry which is preliminary data.</text>
</comment>
<reference evidence="2" key="1">
    <citation type="submission" date="2023-07" db="EMBL/GenBank/DDBJ databases">
        <title>30 novel species of actinomycetes from the DSMZ collection.</title>
        <authorList>
            <person name="Nouioui I."/>
        </authorList>
    </citation>
    <scope>NUCLEOTIDE SEQUENCE [LARGE SCALE GENOMIC DNA]</scope>
    <source>
        <strain evidence="2">DSM 40932</strain>
    </source>
</reference>